<keyword evidence="1" id="KW-0472">Membrane</keyword>
<dbReference type="EMBL" id="GBRH01219870">
    <property type="protein sequence ID" value="JAD78025.1"/>
    <property type="molecule type" value="Transcribed_RNA"/>
</dbReference>
<dbReference type="AlphaFoldDB" id="A0A0A9CXA5"/>
<dbReference type="InterPro" id="IPR032675">
    <property type="entry name" value="LRR_dom_sf"/>
</dbReference>
<name>A0A0A9CXA5_ARUDO</name>
<dbReference type="PANTHER" id="PTHR34223">
    <property type="entry name" value="OS11G0201299 PROTEIN"/>
    <property type="match status" value="1"/>
</dbReference>
<reference evidence="2" key="1">
    <citation type="submission" date="2014-09" db="EMBL/GenBank/DDBJ databases">
        <authorList>
            <person name="Magalhaes I.L.F."/>
            <person name="Oliveira U."/>
            <person name="Santos F.R."/>
            <person name="Vidigal T.H.D.A."/>
            <person name="Brescovit A.D."/>
            <person name="Santos A.J."/>
        </authorList>
    </citation>
    <scope>NUCLEOTIDE SEQUENCE</scope>
    <source>
        <tissue evidence="2">Shoot tissue taken approximately 20 cm above the soil surface</tissue>
    </source>
</reference>
<evidence type="ECO:0000256" key="1">
    <source>
        <dbReference type="SAM" id="Phobius"/>
    </source>
</evidence>
<proteinExistence type="predicted"/>
<dbReference type="PANTHER" id="PTHR34223:SF70">
    <property type="entry name" value="F-BOX DOMAIN-CONTAINING PROTEIN"/>
    <property type="match status" value="1"/>
</dbReference>
<keyword evidence="1" id="KW-1133">Transmembrane helix</keyword>
<dbReference type="Gene3D" id="3.80.10.10">
    <property type="entry name" value="Ribonuclease Inhibitor"/>
    <property type="match status" value="1"/>
</dbReference>
<evidence type="ECO:0000313" key="2">
    <source>
        <dbReference type="EMBL" id="JAD78025.1"/>
    </source>
</evidence>
<accession>A0A0A9CXA5</accession>
<dbReference type="SUPFAM" id="SSF52047">
    <property type="entry name" value="RNI-like"/>
    <property type="match status" value="1"/>
</dbReference>
<sequence>MLSRRHIYMQCRFPCQSSIYIQYNQRFPVKNRHDLLGGLFNVTSLELIHFETLAMLNKSSDIFPVFPNMRTLSLERCFLGDECAMDSRLDDLGSFLENTPCLEKLTLRCCMVHPFYLCGLPCLLLFAYASYLSLVLFLKVLRGS</sequence>
<keyword evidence="1" id="KW-0812">Transmembrane</keyword>
<feature type="transmembrane region" description="Helical" evidence="1">
    <location>
        <begin position="114"/>
        <end position="138"/>
    </location>
</feature>
<organism evidence="2">
    <name type="scientific">Arundo donax</name>
    <name type="common">Giant reed</name>
    <name type="synonym">Donax arundinaceus</name>
    <dbReference type="NCBI Taxonomy" id="35708"/>
    <lineage>
        <taxon>Eukaryota</taxon>
        <taxon>Viridiplantae</taxon>
        <taxon>Streptophyta</taxon>
        <taxon>Embryophyta</taxon>
        <taxon>Tracheophyta</taxon>
        <taxon>Spermatophyta</taxon>
        <taxon>Magnoliopsida</taxon>
        <taxon>Liliopsida</taxon>
        <taxon>Poales</taxon>
        <taxon>Poaceae</taxon>
        <taxon>PACMAD clade</taxon>
        <taxon>Arundinoideae</taxon>
        <taxon>Arundineae</taxon>
        <taxon>Arundo</taxon>
    </lineage>
</organism>
<reference evidence="2" key="2">
    <citation type="journal article" date="2015" name="Data Brief">
        <title>Shoot transcriptome of the giant reed, Arundo donax.</title>
        <authorList>
            <person name="Barrero R.A."/>
            <person name="Guerrero F.D."/>
            <person name="Moolhuijzen P."/>
            <person name="Goolsby J.A."/>
            <person name="Tidwell J."/>
            <person name="Bellgard S.E."/>
            <person name="Bellgard M.I."/>
        </authorList>
    </citation>
    <scope>NUCLEOTIDE SEQUENCE</scope>
    <source>
        <tissue evidence="2">Shoot tissue taken approximately 20 cm above the soil surface</tissue>
    </source>
</reference>
<dbReference type="InterPro" id="IPR053197">
    <property type="entry name" value="F-box_SCFL_complex_component"/>
</dbReference>
<protein>
    <submittedName>
        <fullName evidence="2">Uncharacterized protein</fullName>
    </submittedName>
</protein>